<dbReference type="AlphaFoldDB" id="X0VVU6"/>
<sequence>MNTKLIPYVKCLRCGCAGPQLRLFDTPAQPPGGSQTPAPTTGRSDGVLLCKCGGFYLIIGDIVRTVRTESALYADYLARYREALTSLGIGSELPTPSRKIRHAHDSFTFQWNMLRKHQDIWGMSREDMYRNLEKQLALSRSEMRSLTILDAGCGH</sequence>
<reference evidence="1" key="1">
    <citation type="journal article" date="2014" name="Front. Microbiol.">
        <title>High frequency of phylogenetically diverse reductive dehalogenase-homologous genes in deep subseafloor sedimentary metagenomes.</title>
        <authorList>
            <person name="Kawai M."/>
            <person name="Futagami T."/>
            <person name="Toyoda A."/>
            <person name="Takaki Y."/>
            <person name="Nishi S."/>
            <person name="Hori S."/>
            <person name="Arai W."/>
            <person name="Tsubouchi T."/>
            <person name="Morono Y."/>
            <person name="Uchiyama I."/>
            <person name="Ito T."/>
            <person name="Fujiyama A."/>
            <person name="Inagaki F."/>
            <person name="Takami H."/>
        </authorList>
    </citation>
    <scope>NUCLEOTIDE SEQUENCE</scope>
    <source>
        <strain evidence="1">Expedition CK06-06</strain>
    </source>
</reference>
<evidence type="ECO:0000313" key="1">
    <source>
        <dbReference type="EMBL" id="GAG16553.1"/>
    </source>
</evidence>
<comment type="caution">
    <text evidence="1">The sequence shown here is derived from an EMBL/GenBank/DDBJ whole genome shotgun (WGS) entry which is preliminary data.</text>
</comment>
<feature type="non-terminal residue" evidence="1">
    <location>
        <position position="155"/>
    </location>
</feature>
<organism evidence="1">
    <name type="scientific">marine sediment metagenome</name>
    <dbReference type="NCBI Taxonomy" id="412755"/>
    <lineage>
        <taxon>unclassified sequences</taxon>
        <taxon>metagenomes</taxon>
        <taxon>ecological metagenomes</taxon>
    </lineage>
</organism>
<name>X0VVU6_9ZZZZ</name>
<proteinExistence type="predicted"/>
<gene>
    <name evidence="1" type="ORF">S01H1_54347</name>
</gene>
<dbReference type="EMBL" id="BARS01035258">
    <property type="protein sequence ID" value="GAG16553.1"/>
    <property type="molecule type" value="Genomic_DNA"/>
</dbReference>
<protein>
    <submittedName>
        <fullName evidence="1">Uncharacterized protein</fullName>
    </submittedName>
</protein>
<accession>X0VVU6</accession>